<comment type="caution">
    <text evidence="2">The sequence shown here is derived from an EMBL/GenBank/DDBJ whole genome shotgun (WGS) entry which is preliminary data.</text>
</comment>
<dbReference type="EMBL" id="BMRP01000005">
    <property type="protein sequence ID" value="GGU55109.1"/>
    <property type="molecule type" value="Genomic_DNA"/>
</dbReference>
<proteinExistence type="predicted"/>
<sequence>MSPTAPAPDEIHRERLHQLAAFLRESEQILADFDAWREEHSDLDGWPLDDDEHSRHAVKRDADTWRSFNRVRSFAKDLLATAEVQVQQLNPAHLQSRWPWQLGVLDDALKQLATLQQQWFKARDALPPTARLGSFAYDDALAERNEEAWSYLDDWSTHGKALLEIQAAAQNHPLRPPALTSATTHVRPAAPAAAPSSAARR</sequence>
<name>A0ABQ2UXI5_9ACTN</name>
<organism evidence="2 3">
    <name type="scientific">Streptomyces albospinus</name>
    <dbReference type="NCBI Taxonomy" id="285515"/>
    <lineage>
        <taxon>Bacteria</taxon>
        <taxon>Bacillati</taxon>
        <taxon>Actinomycetota</taxon>
        <taxon>Actinomycetes</taxon>
        <taxon>Kitasatosporales</taxon>
        <taxon>Streptomycetaceae</taxon>
        <taxon>Streptomyces</taxon>
    </lineage>
</organism>
<feature type="region of interest" description="Disordered" evidence="1">
    <location>
        <begin position="175"/>
        <end position="201"/>
    </location>
</feature>
<keyword evidence="3" id="KW-1185">Reference proteome</keyword>
<feature type="compositionally biased region" description="Low complexity" evidence="1">
    <location>
        <begin position="187"/>
        <end position="201"/>
    </location>
</feature>
<protein>
    <submittedName>
        <fullName evidence="2">Uncharacterized protein</fullName>
    </submittedName>
</protein>
<reference evidence="3" key="1">
    <citation type="journal article" date="2019" name="Int. J. Syst. Evol. Microbiol.">
        <title>The Global Catalogue of Microorganisms (GCM) 10K type strain sequencing project: providing services to taxonomists for standard genome sequencing and annotation.</title>
        <authorList>
            <consortium name="The Broad Institute Genomics Platform"/>
            <consortium name="The Broad Institute Genome Sequencing Center for Infectious Disease"/>
            <person name="Wu L."/>
            <person name="Ma J."/>
        </authorList>
    </citation>
    <scope>NUCLEOTIDE SEQUENCE [LARGE SCALE GENOMIC DNA]</scope>
    <source>
        <strain evidence="3">JCM 3399</strain>
    </source>
</reference>
<gene>
    <name evidence="2" type="ORF">GCM10010211_19740</name>
</gene>
<evidence type="ECO:0000313" key="3">
    <source>
        <dbReference type="Proteomes" id="UP000654471"/>
    </source>
</evidence>
<accession>A0ABQ2UXI5</accession>
<dbReference type="Proteomes" id="UP000654471">
    <property type="component" value="Unassembled WGS sequence"/>
</dbReference>
<evidence type="ECO:0000313" key="2">
    <source>
        <dbReference type="EMBL" id="GGU55109.1"/>
    </source>
</evidence>
<evidence type="ECO:0000256" key="1">
    <source>
        <dbReference type="SAM" id="MobiDB-lite"/>
    </source>
</evidence>